<dbReference type="InterPro" id="IPR003753">
    <property type="entry name" value="Exonuc_VII_L"/>
</dbReference>
<dbReference type="NCBIfam" id="TIGR00237">
    <property type="entry name" value="xseA"/>
    <property type="match status" value="1"/>
</dbReference>
<dbReference type="Pfam" id="PF13742">
    <property type="entry name" value="tRNA_anti_2"/>
    <property type="match status" value="1"/>
</dbReference>
<accession>A0A518DLW0</accession>
<dbReference type="RefSeq" id="WP_145049121.1">
    <property type="nucleotide sequence ID" value="NZ_CP036433.1"/>
</dbReference>
<evidence type="ECO:0000256" key="5">
    <source>
        <dbReference type="HAMAP-Rule" id="MF_00378"/>
    </source>
</evidence>
<evidence type="ECO:0000256" key="2">
    <source>
        <dbReference type="ARBA" id="ARBA00022722"/>
    </source>
</evidence>
<keyword evidence="4 5" id="KW-0269">Exonuclease</keyword>
<evidence type="ECO:0000313" key="9">
    <source>
        <dbReference type="EMBL" id="QDU92830.1"/>
    </source>
</evidence>
<dbReference type="CDD" id="cd04489">
    <property type="entry name" value="ExoVII_LU_OBF"/>
    <property type="match status" value="1"/>
</dbReference>
<dbReference type="EMBL" id="CP036433">
    <property type="protein sequence ID" value="QDU92830.1"/>
    <property type="molecule type" value="Genomic_DNA"/>
</dbReference>
<dbReference type="InterPro" id="IPR020579">
    <property type="entry name" value="Exonuc_VII_lsu_C"/>
</dbReference>
<dbReference type="GO" id="GO:0006308">
    <property type="term" value="P:DNA catabolic process"/>
    <property type="evidence" value="ECO:0007669"/>
    <property type="project" value="UniProtKB-UniRule"/>
</dbReference>
<dbReference type="OrthoDB" id="9802795at2"/>
<dbReference type="Proteomes" id="UP000317648">
    <property type="component" value="Chromosome"/>
</dbReference>
<gene>
    <name evidence="5 9" type="primary">xseA</name>
    <name evidence="9" type="ORF">Pla8534_06030</name>
</gene>
<dbReference type="KEGG" id="lcre:Pla8534_06030"/>
<evidence type="ECO:0000256" key="1">
    <source>
        <dbReference type="ARBA" id="ARBA00022490"/>
    </source>
</evidence>
<comment type="function">
    <text evidence="5">Bidirectionally degrades single-stranded DNA into large acid-insoluble oligonucleotides, which are then degraded further into small acid-soluble oligonucleotides.</text>
</comment>
<protein>
    <recommendedName>
        <fullName evidence="5">Exodeoxyribonuclease 7 large subunit</fullName>
        <ecNumber evidence="5">3.1.11.6</ecNumber>
    </recommendedName>
    <alternativeName>
        <fullName evidence="5">Exodeoxyribonuclease VII large subunit</fullName>
        <shortName evidence="5">Exonuclease VII large subunit</shortName>
    </alternativeName>
</protein>
<dbReference type="PANTHER" id="PTHR30008">
    <property type="entry name" value="EXODEOXYRIBONUCLEASE 7 LARGE SUBUNIT"/>
    <property type="match status" value="1"/>
</dbReference>
<evidence type="ECO:0000256" key="3">
    <source>
        <dbReference type="ARBA" id="ARBA00022801"/>
    </source>
</evidence>
<dbReference type="Pfam" id="PF02601">
    <property type="entry name" value="Exonuc_VII_L"/>
    <property type="match status" value="1"/>
</dbReference>
<dbReference type="GO" id="GO:0005737">
    <property type="term" value="C:cytoplasm"/>
    <property type="evidence" value="ECO:0007669"/>
    <property type="project" value="UniProtKB-SubCell"/>
</dbReference>
<comment type="catalytic activity">
    <reaction evidence="5 6">
        <text>Exonucleolytic cleavage in either 5'- to 3'- or 3'- to 5'-direction to yield nucleoside 5'-phosphates.</text>
        <dbReference type="EC" id="3.1.11.6"/>
    </reaction>
</comment>
<keyword evidence="3 5" id="KW-0378">Hydrolase</keyword>
<proteinExistence type="inferred from homology"/>
<evidence type="ECO:0000259" key="7">
    <source>
        <dbReference type="Pfam" id="PF02601"/>
    </source>
</evidence>
<evidence type="ECO:0000313" key="10">
    <source>
        <dbReference type="Proteomes" id="UP000317648"/>
    </source>
</evidence>
<dbReference type="HAMAP" id="MF_00378">
    <property type="entry name" value="Exonuc_7_L"/>
    <property type="match status" value="1"/>
</dbReference>
<dbReference type="GO" id="GO:0003676">
    <property type="term" value="F:nucleic acid binding"/>
    <property type="evidence" value="ECO:0007669"/>
    <property type="project" value="InterPro"/>
</dbReference>
<feature type="domain" description="Exonuclease VII large subunit C-terminal" evidence="7">
    <location>
        <begin position="124"/>
        <end position="340"/>
    </location>
</feature>
<feature type="domain" description="OB-fold nucleic acid binding" evidence="8">
    <location>
        <begin position="8"/>
        <end position="101"/>
    </location>
</feature>
<dbReference type="AlphaFoldDB" id="A0A518DLW0"/>
<organism evidence="9 10">
    <name type="scientific">Lignipirellula cremea</name>
    <dbReference type="NCBI Taxonomy" id="2528010"/>
    <lineage>
        <taxon>Bacteria</taxon>
        <taxon>Pseudomonadati</taxon>
        <taxon>Planctomycetota</taxon>
        <taxon>Planctomycetia</taxon>
        <taxon>Pirellulales</taxon>
        <taxon>Pirellulaceae</taxon>
        <taxon>Lignipirellula</taxon>
    </lineage>
</organism>
<comment type="similarity">
    <text evidence="5 6">Belongs to the XseA family.</text>
</comment>
<evidence type="ECO:0000256" key="4">
    <source>
        <dbReference type="ARBA" id="ARBA00022839"/>
    </source>
</evidence>
<comment type="subcellular location">
    <subcellularLocation>
        <location evidence="5 6">Cytoplasm</location>
    </subcellularLocation>
</comment>
<sequence>MSSSNSVLSVSQLTGLMKQELEGSFSKVWVCGEVSGVSRPQSGHVYFTLKDEKAQLRAVMWRSTVERLRFELREGIEAVCAGGIDLYPPRGSYQLVVRQMEPLGEGALQLAFRQLHQRLAAEGLFDAELKKPLPQFPRRIAVVTSPTGAAIRDFLEVLRRRWRGVDVLIIPARVQGEGSAREIAAGIRYANQLGDAVDVLVVTRGGGSLEDLWSFNEEEVVRAVHASALPVVSAVGHEVDITLCDLAADVRALTPSEAAERIAPAQADVEATLLSHQRRMQGRMRQRMAELRRRLDGLSQRSVLRRPLEPVRLRERACDELQQRAARAIQRQLQSARRRTDALASRLEALSPLGVLSRGYSLTRQADDGAVIQSSEQLQPGDVIHTTFRQGAVVSRVESIEPAE</sequence>
<keyword evidence="1 5" id="KW-0963">Cytoplasm</keyword>
<dbReference type="GO" id="GO:0008855">
    <property type="term" value="F:exodeoxyribonuclease VII activity"/>
    <property type="evidence" value="ECO:0007669"/>
    <property type="project" value="UniProtKB-UniRule"/>
</dbReference>
<dbReference type="EC" id="3.1.11.6" evidence="5"/>
<name>A0A518DLW0_9BACT</name>
<keyword evidence="10" id="KW-1185">Reference proteome</keyword>
<dbReference type="InterPro" id="IPR025824">
    <property type="entry name" value="OB-fold_nuc-bd_dom"/>
</dbReference>
<dbReference type="PANTHER" id="PTHR30008:SF0">
    <property type="entry name" value="EXODEOXYRIBONUCLEASE 7 LARGE SUBUNIT"/>
    <property type="match status" value="1"/>
</dbReference>
<evidence type="ECO:0000256" key="6">
    <source>
        <dbReference type="RuleBase" id="RU004355"/>
    </source>
</evidence>
<evidence type="ECO:0000259" key="8">
    <source>
        <dbReference type="Pfam" id="PF13742"/>
    </source>
</evidence>
<keyword evidence="2 5" id="KW-0540">Nuclease</keyword>
<dbReference type="GO" id="GO:0009318">
    <property type="term" value="C:exodeoxyribonuclease VII complex"/>
    <property type="evidence" value="ECO:0007669"/>
    <property type="project" value="UniProtKB-UniRule"/>
</dbReference>
<reference evidence="9 10" key="1">
    <citation type="submission" date="2019-02" db="EMBL/GenBank/DDBJ databases">
        <title>Deep-cultivation of Planctomycetes and their phenomic and genomic characterization uncovers novel biology.</title>
        <authorList>
            <person name="Wiegand S."/>
            <person name="Jogler M."/>
            <person name="Boedeker C."/>
            <person name="Pinto D."/>
            <person name="Vollmers J."/>
            <person name="Rivas-Marin E."/>
            <person name="Kohn T."/>
            <person name="Peeters S.H."/>
            <person name="Heuer A."/>
            <person name="Rast P."/>
            <person name="Oberbeckmann S."/>
            <person name="Bunk B."/>
            <person name="Jeske O."/>
            <person name="Meyerdierks A."/>
            <person name="Storesund J.E."/>
            <person name="Kallscheuer N."/>
            <person name="Luecker S."/>
            <person name="Lage O.M."/>
            <person name="Pohl T."/>
            <person name="Merkel B.J."/>
            <person name="Hornburger P."/>
            <person name="Mueller R.-W."/>
            <person name="Bruemmer F."/>
            <person name="Labrenz M."/>
            <person name="Spormann A.M."/>
            <person name="Op den Camp H."/>
            <person name="Overmann J."/>
            <person name="Amann R."/>
            <person name="Jetten M.S.M."/>
            <person name="Mascher T."/>
            <person name="Medema M.H."/>
            <person name="Devos D.P."/>
            <person name="Kaster A.-K."/>
            <person name="Ovreas L."/>
            <person name="Rohde M."/>
            <person name="Galperin M.Y."/>
            <person name="Jogler C."/>
        </authorList>
    </citation>
    <scope>NUCLEOTIDE SEQUENCE [LARGE SCALE GENOMIC DNA]</scope>
    <source>
        <strain evidence="9 10">Pla85_3_4</strain>
    </source>
</reference>
<comment type="subunit">
    <text evidence="5">Heterooligomer composed of large and small subunits.</text>
</comment>